<protein>
    <recommendedName>
        <fullName evidence="3">Minor tail protein</fullName>
    </recommendedName>
</protein>
<dbReference type="EMBL" id="JBHSFK010000002">
    <property type="protein sequence ID" value="MFC4498526.1"/>
    <property type="molecule type" value="Genomic_DNA"/>
</dbReference>
<comment type="caution">
    <text evidence="1">The sequence shown here is derived from an EMBL/GenBank/DDBJ whole genome shotgun (WGS) entry which is preliminary data.</text>
</comment>
<evidence type="ECO:0000313" key="1">
    <source>
        <dbReference type="EMBL" id="MFC4498526.1"/>
    </source>
</evidence>
<proteinExistence type="predicted"/>
<sequence>MATRFWLTSSAAPYTPATKRGAWTDATSTVAGLLGRQPAGASTTSAKAETSASQTSVLLGRWVSPPARKAGTLSGTTDFCVGRVESATAALLVTRVHMYVTTGDSDTVRGTLLDNWQGSSNWPTTAAGGAATGQAIGSVALQTGDRIVVEFGYQATNTSATSYTGTLYYGATGTTDLANTATAVTTNPGWVDFSGADGLFNAPTAEIVDKFTTGIGSRFVYWGGTFWNTTWKRAAIAANDQYPGLMATDVGYEMANSTHYFEVVNLPTGGTGTNFSAIVLGPVDDGTFIRTKYTVATGNLTFENCVGYFDATPTTLAFNPVTHRWWRFREAAGTFYWETSPDAATWTVRRSMTTPQWLKFGTLRTNFEGYSDTGSTTTPAEVNNVNAIPTTIPKVWTGSAWVQKPVKVWSGSAWVTKPVKSWSGTAWF</sequence>
<keyword evidence="2" id="KW-1185">Reference proteome</keyword>
<evidence type="ECO:0000313" key="2">
    <source>
        <dbReference type="Proteomes" id="UP001595839"/>
    </source>
</evidence>
<organism evidence="1 2">
    <name type="scientific">Streptomyces vulcanius</name>
    <dbReference type="NCBI Taxonomy" id="1441876"/>
    <lineage>
        <taxon>Bacteria</taxon>
        <taxon>Bacillati</taxon>
        <taxon>Actinomycetota</taxon>
        <taxon>Actinomycetes</taxon>
        <taxon>Kitasatosporales</taxon>
        <taxon>Streptomycetaceae</taxon>
        <taxon>Streptomyces</taxon>
    </lineage>
</organism>
<dbReference type="RefSeq" id="WP_381167927.1">
    <property type="nucleotide sequence ID" value="NZ_JBHSFK010000002.1"/>
</dbReference>
<accession>A0ABV9AHJ9</accession>
<gene>
    <name evidence="1" type="ORF">ACFPIH_03140</name>
</gene>
<dbReference type="Proteomes" id="UP001595839">
    <property type="component" value="Unassembled WGS sequence"/>
</dbReference>
<reference evidence="2" key="1">
    <citation type="journal article" date="2019" name="Int. J. Syst. Evol. Microbiol.">
        <title>The Global Catalogue of Microorganisms (GCM) 10K type strain sequencing project: providing services to taxonomists for standard genome sequencing and annotation.</title>
        <authorList>
            <consortium name="The Broad Institute Genomics Platform"/>
            <consortium name="The Broad Institute Genome Sequencing Center for Infectious Disease"/>
            <person name="Wu L."/>
            <person name="Ma J."/>
        </authorList>
    </citation>
    <scope>NUCLEOTIDE SEQUENCE [LARGE SCALE GENOMIC DNA]</scope>
    <source>
        <strain evidence="2">CGMCC 4.7177</strain>
    </source>
</reference>
<name>A0ABV9AHJ9_9ACTN</name>
<evidence type="ECO:0008006" key="3">
    <source>
        <dbReference type="Google" id="ProtNLM"/>
    </source>
</evidence>